<accession>A0A0G4NLR5</accession>
<evidence type="ECO:0000256" key="1">
    <source>
        <dbReference type="SAM" id="SignalP"/>
    </source>
</evidence>
<dbReference type="EMBL" id="CVQI01036512">
    <property type="protein sequence ID" value="CRK47403.1"/>
    <property type="molecule type" value="Genomic_DNA"/>
</dbReference>
<organism evidence="2 3">
    <name type="scientific">Verticillium longisporum</name>
    <name type="common">Verticillium dahliae var. longisporum</name>
    <dbReference type="NCBI Taxonomy" id="100787"/>
    <lineage>
        <taxon>Eukaryota</taxon>
        <taxon>Fungi</taxon>
        <taxon>Dikarya</taxon>
        <taxon>Ascomycota</taxon>
        <taxon>Pezizomycotina</taxon>
        <taxon>Sordariomycetes</taxon>
        <taxon>Hypocreomycetidae</taxon>
        <taxon>Glomerellales</taxon>
        <taxon>Plectosphaerellaceae</taxon>
        <taxon>Verticillium</taxon>
    </lineage>
</organism>
<evidence type="ECO:0000313" key="3">
    <source>
        <dbReference type="Proteomes" id="UP000045706"/>
    </source>
</evidence>
<feature type="non-terminal residue" evidence="2">
    <location>
        <position position="93"/>
    </location>
</feature>
<reference evidence="3" key="1">
    <citation type="submission" date="2015-05" db="EMBL/GenBank/DDBJ databases">
        <authorList>
            <person name="Fogelqvist Johan"/>
        </authorList>
    </citation>
    <scope>NUCLEOTIDE SEQUENCE [LARGE SCALE GENOMIC DNA]</scope>
</reference>
<dbReference type="AlphaFoldDB" id="A0A0G4NLR5"/>
<evidence type="ECO:0000313" key="2">
    <source>
        <dbReference type="EMBL" id="CRK47403.1"/>
    </source>
</evidence>
<proteinExistence type="predicted"/>
<feature type="signal peptide" evidence="1">
    <location>
        <begin position="1"/>
        <end position="19"/>
    </location>
</feature>
<protein>
    <submittedName>
        <fullName evidence="2">Uncharacterized protein</fullName>
    </submittedName>
</protein>
<sequence length="93" mass="10601">MRSALVLLHLSLWITVSHAFFPWFPNYRCDEDDDCKAEKRAQLDGTAQDVVNAIRASGALKPSTFPIGQRRGFESEPVAKTVSRLLRKYSKYQ</sequence>
<gene>
    <name evidence="2" type="ORF">BN1723_020274</name>
</gene>
<dbReference type="Proteomes" id="UP000045706">
    <property type="component" value="Unassembled WGS sequence"/>
</dbReference>
<keyword evidence="1" id="KW-0732">Signal</keyword>
<name>A0A0G4NLR5_VERLO</name>
<feature type="chain" id="PRO_5002568389" evidence="1">
    <location>
        <begin position="20"/>
        <end position="93"/>
    </location>
</feature>